<organism evidence="1 2">
    <name type="scientific">Linderina macrospora</name>
    <dbReference type="NCBI Taxonomy" id="4868"/>
    <lineage>
        <taxon>Eukaryota</taxon>
        <taxon>Fungi</taxon>
        <taxon>Fungi incertae sedis</taxon>
        <taxon>Zoopagomycota</taxon>
        <taxon>Kickxellomycotina</taxon>
        <taxon>Kickxellomycetes</taxon>
        <taxon>Kickxellales</taxon>
        <taxon>Kickxellaceae</taxon>
        <taxon>Linderina</taxon>
    </lineage>
</organism>
<reference evidence="1" key="1">
    <citation type="submission" date="2022-07" db="EMBL/GenBank/DDBJ databases">
        <title>Phylogenomic reconstructions and comparative analyses of Kickxellomycotina fungi.</title>
        <authorList>
            <person name="Reynolds N.K."/>
            <person name="Stajich J.E."/>
            <person name="Barry K."/>
            <person name="Grigoriev I.V."/>
            <person name="Crous P."/>
            <person name="Smith M.E."/>
        </authorList>
    </citation>
    <scope>NUCLEOTIDE SEQUENCE</scope>
    <source>
        <strain evidence="1">NRRL 5244</strain>
    </source>
</reference>
<evidence type="ECO:0000313" key="2">
    <source>
        <dbReference type="Proteomes" id="UP001150603"/>
    </source>
</evidence>
<dbReference type="EMBL" id="JANBPW010006630">
    <property type="protein sequence ID" value="KAJ1928574.1"/>
    <property type="molecule type" value="Genomic_DNA"/>
</dbReference>
<evidence type="ECO:0000313" key="1">
    <source>
        <dbReference type="EMBL" id="KAJ1928574.1"/>
    </source>
</evidence>
<keyword evidence="2" id="KW-1185">Reference proteome</keyword>
<proteinExistence type="predicted"/>
<comment type="caution">
    <text evidence="1">The sequence shown here is derived from an EMBL/GenBank/DDBJ whole genome shotgun (WGS) entry which is preliminary data.</text>
</comment>
<feature type="non-terminal residue" evidence="1">
    <location>
        <position position="147"/>
    </location>
</feature>
<sequence>MLQSFLRVGGRRVVRPINAQRLGSNSSSRSLSMLSGKRSAGVLNGTNLQRYARTQVTAATRVPAGIRFYSAAAEADNTSSIDLGDMIKMDKIRNIGIIAHVDHGKTTLVDCLLKQSGALAGSSAMQETRVMDSNALEKERGITILSK</sequence>
<name>A0ACC1IXX2_9FUNG</name>
<dbReference type="Proteomes" id="UP001150603">
    <property type="component" value="Unassembled WGS sequence"/>
</dbReference>
<protein>
    <submittedName>
        <fullName evidence="1">Uncharacterized protein</fullName>
    </submittedName>
</protein>
<accession>A0ACC1IXX2</accession>
<gene>
    <name evidence="1" type="ORF">FBU59_007121</name>
</gene>